<name>A0A2P7S1M2_9HYPH</name>
<keyword evidence="2" id="KW-1185">Reference proteome</keyword>
<evidence type="ECO:0000313" key="1">
    <source>
        <dbReference type="EMBL" id="PSJ56352.1"/>
    </source>
</evidence>
<dbReference type="AlphaFoldDB" id="A0A2P7S1M2"/>
<protein>
    <submittedName>
        <fullName evidence="1">Uncharacterized protein</fullName>
    </submittedName>
</protein>
<dbReference type="Proteomes" id="UP000241229">
    <property type="component" value="Unassembled WGS sequence"/>
</dbReference>
<proteinExistence type="predicted"/>
<dbReference type="RefSeq" id="WP_106774180.1">
    <property type="nucleotide sequence ID" value="NZ_PXYK01000022.1"/>
</dbReference>
<dbReference type="Pfam" id="PF24689">
    <property type="entry name" value="TriTu"/>
    <property type="match status" value="1"/>
</dbReference>
<gene>
    <name evidence="1" type="ORF">C7I84_21015</name>
</gene>
<accession>A0A2P7S1M2</accession>
<organism evidence="1 2">
    <name type="scientific">Kumtagia ephedrae</name>
    <dbReference type="NCBI Taxonomy" id="2116701"/>
    <lineage>
        <taxon>Bacteria</taxon>
        <taxon>Pseudomonadati</taxon>
        <taxon>Pseudomonadota</taxon>
        <taxon>Alphaproteobacteria</taxon>
        <taxon>Hyphomicrobiales</taxon>
        <taxon>Phyllobacteriaceae</taxon>
        <taxon>Kumtagia</taxon>
    </lineage>
</organism>
<sequence length="114" mass="12641">MVASTAAMLDRWLEDNSGRLAGRFQPQRIGNWTLCDQQGIALDLDGELVMGRVTVWPEMVSEIEALAVQTEETLFCWSYMPMSTALLDEWLSGLEFHSGLGDCPAPARHRSGVV</sequence>
<dbReference type="InterPro" id="IPR057062">
    <property type="entry name" value="TriTu"/>
</dbReference>
<reference evidence="1 2" key="1">
    <citation type="submission" date="2018-03" db="EMBL/GenBank/DDBJ databases">
        <title>The draft genome of Mesorhizobium sp. 6GN-30.</title>
        <authorList>
            <person name="Liu L."/>
            <person name="Li L."/>
            <person name="Wang T."/>
            <person name="Zhang X."/>
            <person name="Liang L."/>
        </authorList>
    </citation>
    <scope>NUCLEOTIDE SEQUENCE [LARGE SCALE GENOMIC DNA]</scope>
    <source>
        <strain evidence="1 2">6GN30</strain>
    </source>
</reference>
<evidence type="ECO:0000313" key="2">
    <source>
        <dbReference type="Proteomes" id="UP000241229"/>
    </source>
</evidence>
<dbReference type="EMBL" id="PXYK01000022">
    <property type="protein sequence ID" value="PSJ56352.1"/>
    <property type="molecule type" value="Genomic_DNA"/>
</dbReference>
<comment type="caution">
    <text evidence="1">The sequence shown here is derived from an EMBL/GenBank/DDBJ whole genome shotgun (WGS) entry which is preliminary data.</text>
</comment>